<protein>
    <recommendedName>
        <fullName evidence="3">DUF4432 family protein</fullName>
    </recommendedName>
</protein>
<comment type="caution">
    <text evidence="1">The sequence shown here is derived from an EMBL/GenBank/DDBJ whole genome shotgun (WGS) entry which is preliminary data.</text>
</comment>
<proteinExistence type="predicted"/>
<dbReference type="SUPFAM" id="SSF74650">
    <property type="entry name" value="Galactose mutarotase-like"/>
    <property type="match status" value="1"/>
</dbReference>
<dbReference type="GO" id="GO:0030246">
    <property type="term" value="F:carbohydrate binding"/>
    <property type="evidence" value="ECO:0007669"/>
    <property type="project" value="InterPro"/>
</dbReference>
<organism evidence="1 2">
    <name type="scientific">Marinovum algicola</name>
    <dbReference type="NCBI Taxonomy" id="42444"/>
    <lineage>
        <taxon>Bacteria</taxon>
        <taxon>Pseudomonadati</taxon>
        <taxon>Pseudomonadota</taxon>
        <taxon>Alphaproteobacteria</taxon>
        <taxon>Rhodobacterales</taxon>
        <taxon>Roseobacteraceae</taxon>
        <taxon>Marinovum</taxon>
    </lineage>
</organism>
<dbReference type="Proteomes" id="UP000182932">
    <property type="component" value="Unassembled WGS sequence"/>
</dbReference>
<dbReference type="EMBL" id="FNYY01000009">
    <property type="protein sequence ID" value="SEJ72634.1"/>
    <property type="molecule type" value="Genomic_DNA"/>
</dbReference>
<name>A0A975WB97_9RHOB</name>
<dbReference type="InterPro" id="IPR014718">
    <property type="entry name" value="GH-type_carb-bd"/>
</dbReference>
<evidence type="ECO:0000313" key="1">
    <source>
        <dbReference type="EMBL" id="SEJ72634.1"/>
    </source>
</evidence>
<dbReference type="InterPro" id="IPR027839">
    <property type="entry name" value="DUF4432"/>
</dbReference>
<dbReference type="GeneID" id="80819017"/>
<dbReference type="InterPro" id="IPR011013">
    <property type="entry name" value="Gal_mutarotase_sf_dom"/>
</dbReference>
<reference evidence="1 2" key="1">
    <citation type="submission" date="2016-10" db="EMBL/GenBank/DDBJ databases">
        <authorList>
            <person name="Varghese N."/>
            <person name="Submissions S."/>
        </authorList>
    </citation>
    <scope>NUCLEOTIDE SEQUENCE [LARGE SCALE GENOMIC DNA]</scope>
    <source>
        <strain evidence="1 2">FF3</strain>
    </source>
</reference>
<evidence type="ECO:0000313" key="2">
    <source>
        <dbReference type="Proteomes" id="UP000182932"/>
    </source>
</evidence>
<dbReference type="Pfam" id="PF14486">
    <property type="entry name" value="DUF4432"/>
    <property type="match status" value="1"/>
</dbReference>
<dbReference type="RefSeq" id="WP_074837127.1">
    <property type="nucleotide sequence ID" value="NZ_CP167094.1"/>
</dbReference>
<accession>A0A975WB97</accession>
<keyword evidence="2" id="KW-1185">Reference proteome</keyword>
<dbReference type="Gene3D" id="2.70.98.10">
    <property type="match status" value="1"/>
</dbReference>
<evidence type="ECO:0008006" key="3">
    <source>
        <dbReference type="Google" id="ProtNLM"/>
    </source>
</evidence>
<sequence length="308" mass="33498">MRRDWAERVPDLRQLAAVRRITLDDGAERGVRALSFDTGGGLAFWLLADRSLDIGPLSFRGMPLAWQHPAGFVAPGLHDAQADGGTGIQRALSGFLVTCGLDNVRQPRDGLPLHGTLPLTPARVTACGEDWDRPDPLLFAEGVVTTAHMGGACFRLHRRIEAPVGGAALTLIDRVENIGPERAEMRVLYHTNFGFPMVAEDTTLHLDGAEVQAEDRETTCHPVPGGCVAWIARPASADWPAVGARIESDLPFFQIWRDARPRRNVLALEPCNCARAADGTSGPGTWLAPGESWQTRLHYTFSSGNQEE</sequence>
<dbReference type="GO" id="GO:0005975">
    <property type="term" value="P:carbohydrate metabolic process"/>
    <property type="evidence" value="ECO:0007669"/>
    <property type="project" value="InterPro"/>
</dbReference>
<dbReference type="AlphaFoldDB" id="A0A975WB97"/>
<dbReference type="GO" id="GO:0003824">
    <property type="term" value="F:catalytic activity"/>
    <property type="evidence" value="ECO:0007669"/>
    <property type="project" value="InterPro"/>
</dbReference>
<gene>
    <name evidence="1" type="ORF">SAMN04487940_109132</name>
</gene>